<reference evidence="1" key="2">
    <citation type="submission" date="2023-06" db="EMBL/GenBank/DDBJ databases">
        <authorList>
            <person name="Swenson N.G."/>
            <person name="Wegrzyn J.L."/>
            <person name="Mcevoy S.L."/>
        </authorList>
    </citation>
    <scope>NUCLEOTIDE SEQUENCE</scope>
    <source>
        <strain evidence="1">NS2018</strain>
        <tissue evidence="1">Leaf</tissue>
    </source>
</reference>
<name>A0AA39RCJ7_ACESA</name>
<sequence length="81" mass="8974">MMGLVEWRWWCDDDGGGSVDVGDVAGFGSPRVYCPTLLRIAIPSSLEEVMTIFVTVREAGKLHPREMRAQGELKQLAPQGR</sequence>
<protein>
    <submittedName>
        <fullName evidence="1">Uncharacterized protein</fullName>
    </submittedName>
</protein>
<keyword evidence="2" id="KW-1185">Reference proteome</keyword>
<dbReference type="Proteomes" id="UP001168877">
    <property type="component" value="Unassembled WGS sequence"/>
</dbReference>
<accession>A0AA39RCJ7</accession>
<evidence type="ECO:0000313" key="1">
    <source>
        <dbReference type="EMBL" id="KAK0571298.1"/>
    </source>
</evidence>
<dbReference type="EMBL" id="JAUESC010000388">
    <property type="protein sequence ID" value="KAK0571298.1"/>
    <property type="molecule type" value="Genomic_DNA"/>
</dbReference>
<evidence type="ECO:0000313" key="2">
    <source>
        <dbReference type="Proteomes" id="UP001168877"/>
    </source>
</evidence>
<dbReference type="AlphaFoldDB" id="A0AA39RCJ7"/>
<organism evidence="1 2">
    <name type="scientific">Acer saccharum</name>
    <name type="common">Sugar maple</name>
    <dbReference type="NCBI Taxonomy" id="4024"/>
    <lineage>
        <taxon>Eukaryota</taxon>
        <taxon>Viridiplantae</taxon>
        <taxon>Streptophyta</taxon>
        <taxon>Embryophyta</taxon>
        <taxon>Tracheophyta</taxon>
        <taxon>Spermatophyta</taxon>
        <taxon>Magnoliopsida</taxon>
        <taxon>eudicotyledons</taxon>
        <taxon>Gunneridae</taxon>
        <taxon>Pentapetalae</taxon>
        <taxon>rosids</taxon>
        <taxon>malvids</taxon>
        <taxon>Sapindales</taxon>
        <taxon>Sapindaceae</taxon>
        <taxon>Hippocastanoideae</taxon>
        <taxon>Acereae</taxon>
        <taxon>Acer</taxon>
    </lineage>
</organism>
<proteinExistence type="predicted"/>
<reference evidence="1" key="1">
    <citation type="journal article" date="2022" name="Plant J.">
        <title>Strategies of tolerance reflected in two North American maple genomes.</title>
        <authorList>
            <person name="McEvoy S.L."/>
            <person name="Sezen U.U."/>
            <person name="Trouern-Trend A."/>
            <person name="McMahon S.M."/>
            <person name="Schaberg P.G."/>
            <person name="Yang J."/>
            <person name="Wegrzyn J.L."/>
            <person name="Swenson N.G."/>
        </authorList>
    </citation>
    <scope>NUCLEOTIDE SEQUENCE</scope>
    <source>
        <strain evidence="1">NS2018</strain>
    </source>
</reference>
<gene>
    <name evidence="1" type="ORF">LWI29_013801</name>
</gene>
<comment type="caution">
    <text evidence="1">The sequence shown here is derived from an EMBL/GenBank/DDBJ whole genome shotgun (WGS) entry which is preliminary data.</text>
</comment>